<evidence type="ECO:0000313" key="4">
    <source>
        <dbReference type="Proteomes" id="UP001193389"/>
    </source>
</evidence>
<evidence type="ECO:0000313" key="3">
    <source>
        <dbReference type="EMBL" id="BBE17362.1"/>
    </source>
</evidence>
<feature type="transmembrane region" description="Helical" evidence="1">
    <location>
        <begin position="12"/>
        <end position="31"/>
    </location>
</feature>
<gene>
    <name evidence="3" type="ORF">AQPE_1512</name>
</gene>
<evidence type="ECO:0000256" key="1">
    <source>
        <dbReference type="SAM" id="Phobius"/>
    </source>
</evidence>
<accession>A0A5K7S739</accession>
<keyword evidence="4" id="KW-1185">Reference proteome</keyword>
<keyword evidence="1" id="KW-1133">Transmembrane helix</keyword>
<dbReference type="AlphaFoldDB" id="A0A5K7S739"/>
<dbReference type="InterPro" id="IPR032816">
    <property type="entry name" value="VTT_dom"/>
</dbReference>
<proteinExistence type="predicted"/>
<dbReference type="PANTHER" id="PTHR42709">
    <property type="entry name" value="ALKALINE PHOSPHATASE LIKE PROTEIN"/>
    <property type="match status" value="1"/>
</dbReference>
<keyword evidence="1" id="KW-0812">Transmembrane</keyword>
<dbReference type="PANTHER" id="PTHR42709:SF11">
    <property type="entry name" value="DEDA FAMILY PROTEIN"/>
    <property type="match status" value="1"/>
</dbReference>
<feature type="transmembrane region" description="Helical" evidence="1">
    <location>
        <begin position="158"/>
        <end position="177"/>
    </location>
</feature>
<dbReference type="KEGG" id="anf:AQPE_1512"/>
<feature type="transmembrane region" description="Helical" evidence="1">
    <location>
        <begin position="129"/>
        <end position="151"/>
    </location>
</feature>
<evidence type="ECO:0000259" key="2">
    <source>
        <dbReference type="Pfam" id="PF09335"/>
    </source>
</evidence>
<dbReference type="RefSeq" id="WP_318350366.1">
    <property type="nucleotide sequence ID" value="NZ_AP018694.1"/>
</dbReference>
<feature type="transmembrane region" description="Helical" evidence="1">
    <location>
        <begin position="78"/>
        <end position="102"/>
    </location>
</feature>
<protein>
    <recommendedName>
        <fullName evidence="2">VTT domain-containing protein</fullName>
    </recommendedName>
</protein>
<feature type="domain" description="VTT" evidence="2">
    <location>
        <begin position="76"/>
        <end position="177"/>
    </location>
</feature>
<dbReference type="InterPro" id="IPR051311">
    <property type="entry name" value="DedA_domain"/>
</dbReference>
<organism evidence="3 4">
    <name type="scientific">Aquipluma nitroreducens</name>
    <dbReference type="NCBI Taxonomy" id="2010828"/>
    <lineage>
        <taxon>Bacteria</taxon>
        <taxon>Pseudomonadati</taxon>
        <taxon>Bacteroidota</taxon>
        <taxon>Bacteroidia</taxon>
        <taxon>Marinilabiliales</taxon>
        <taxon>Prolixibacteraceae</taxon>
        <taxon>Aquipluma</taxon>
    </lineage>
</organism>
<reference evidence="3" key="1">
    <citation type="journal article" date="2020" name="Int. J. Syst. Evol. Microbiol.">
        <title>Aquipluma nitroreducens gen. nov. sp. nov., a novel facultatively anaerobic bacterium isolated from a freshwater lake.</title>
        <authorList>
            <person name="Watanabe M."/>
            <person name="Kojima H."/>
            <person name="Fukui M."/>
        </authorList>
    </citation>
    <scope>NUCLEOTIDE SEQUENCE</scope>
    <source>
        <strain evidence="3">MeG22</strain>
    </source>
</reference>
<dbReference type="Proteomes" id="UP001193389">
    <property type="component" value="Chromosome"/>
</dbReference>
<feature type="transmembrane region" description="Helical" evidence="1">
    <location>
        <begin position="43"/>
        <end position="71"/>
    </location>
</feature>
<sequence>MNMKVTHIDYRRLIILAFLIVLMAVIASLTIGRDIYESGERSIYSFAIVNFFGYLFFFLLMPMELAFIFYLRTGYDPLILNMVAVATAMASQTIDYLIGYFFSAKIIDNLIGQKRYEKAEDEIRKYGNWALFLSNLLPLSSPIISLAAGMLKYRVKEALFFSFIGMICRYLFLTLLFQG</sequence>
<dbReference type="GO" id="GO:0005886">
    <property type="term" value="C:plasma membrane"/>
    <property type="evidence" value="ECO:0007669"/>
    <property type="project" value="TreeGrafter"/>
</dbReference>
<name>A0A5K7S739_9BACT</name>
<keyword evidence="1" id="KW-0472">Membrane</keyword>
<dbReference type="EMBL" id="AP018694">
    <property type="protein sequence ID" value="BBE17362.1"/>
    <property type="molecule type" value="Genomic_DNA"/>
</dbReference>
<dbReference type="Pfam" id="PF09335">
    <property type="entry name" value="VTT_dom"/>
    <property type="match status" value="1"/>
</dbReference>